<dbReference type="EMBL" id="JACWLN010000005">
    <property type="protein sequence ID" value="MBD1261546.1"/>
    <property type="molecule type" value="Genomic_DNA"/>
</dbReference>
<dbReference type="Gene3D" id="3.20.20.80">
    <property type="entry name" value="Glycosidases"/>
    <property type="match status" value="1"/>
</dbReference>
<dbReference type="InterPro" id="IPR041625">
    <property type="entry name" value="Beta-mannosidase_Ig"/>
</dbReference>
<evidence type="ECO:0000313" key="21">
    <source>
        <dbReference type="EMBL" id="MBD1261546.1"/>
    </source>
</evidence>
<dbReference type="SUPFAM" id="SSF49785">
    <property type="entry name" value="Galactose-binding domain-like"/>
    <property type="match status" value="1"/>
</dbReference>
<evidence type="ECO:0000256" key="16">
    <source>
        <dbReference type="SAM" id="SignalP"/>
    </source>
</evidence>
<dbReference type="GO" id="GO:0006516">
    <property type="term" value="P:glycoprotein catabolic process"/>
    <property type="evidence" value="ECO:0007669"/>
    <property type="project" value="TreeGrafter"/>
</dbReference>
<evidence type="ECO:0000256" key="3">
    <source>
        <dbReference type="ARBA" id="ARBA00004613"/>
    </source>
</evidence>
<accession>A0A316E001</accession>
<dbReference type="InterPro" id="IPR041447">
    <property type="entry name" value="Mannosidase_ig"/>
</dbReference>
<evidence type="ECO:0000256" key="1">
    <source>
        <dbReference type="ARBA" id="ARBA00000829"/>
    </source>
</evidence>
<evidence type="ECO:0000256" key="11">
    <source>
        <dbReference type="ARBA" id="ARBA00023228"/>
    </source>
</evidence>
<dbReference type="Proteomes" id="UP000651837">
    <property type="component" value="Unassembled WGS sequence"/>
</dbReference>
<dbReference type="Gene3D" id="2.60.120.260">
    <property type="entry name" value="Galactose-binding domain-like"/>
    <property type="match status" value="1"/>
</dbReference>
<dbReference type="GO" id="GO:0005576">
    <property type="term" value="C:extracellular region"/>
    <property type="evidence" value="ECO:0007669"/>
    <property type="project" value="UniProtKB-SubCell"/>
</dbReference>
<dbReference type="GO" id="GO:0005764">
    <property type="term" value="C:lysosome"/>
    <property type="evidence" value="ECO:0007669"/>
    <property type="project" value="UniProtKB-SubCell"/>
</dbReference>
<reference evidence="22 23" key="1">
    <citation type="submission" date="2018-05" db="EMBL/GenBank/DDBJ databases">
        <title>Genomic Encyclopedia of Archaeal and Bacterial Type Strains, Phase II (KMG-II): from individual species to whole genera.</title>
        <authorList>
            <person name="Goeker M."/>
        </authorList>
    </citation>
    <scope>NUCLEOTIDE SEQUENCE [LARGE SCALE GENOMIC DNA]</scope>
    <source>
        <strain evidence="22 23">DSM 23514</strain>
    </source>
</reference>
<keyword evidence="12" id="KW-0326">Glycosidase</keyword>
<dbReference type="Pfam" id="PF17753">
    <property type="entry name" value="Ig_mannosidase"/>
    <property type="match status" value="1"/>
</dbReference>
<name>A0A316E001_9FLAO</name>
<sequence>MFKSKKLRQNFLYMLVLIFMSGCGNDPATAEIDLSDHWTFKKTQDTLWNKATVPGTVHTDLMEIGEIPDPYYRLNEHDLQWIDKEDWEYRTTFTLTKEDLEKQHLELDFLGLDTYSQIYLNDSLILQTDNMFRNYKAEVKPILQEGGNTLRIVFESPIKKGLEKYDALGYKIPVSDNDLAAIGKVEGDKQVSIFTRKAGYHFGWDWGPRLVSSGIWRPIKLRSWNHHKIDDLFIQQDTLAQSASLTAQIELSASEINEKSEIEILVNDSIIKKQEVALAVGKNKFTIPFKIENPELWWPNGMGEQVLYNIEVKVISDSYIDQKSHKIGLRTVELIREPDAYGTSFYFKVNGHPVFMKGANYIPQDAFLPRAKKSNYEHILTSAKEANMNMLRVWGGGIYENDEFYQMCDEMGLLVWQDFMFACAMFPGDQGFLDNVRQEAIDNVKRLRNHTSIALWCGNNEILSAWENWGWKNQVAEEQSQQIADTIWKAYDDIFHKILPEVVQNFDGNRAYWPSSPESDFGEPESLEKGDAHYWMVWWGKEPFEKYTTEIPRFMSEYGFQSFPEMSSVEKYTVPEDYDIYSEVMKSHQRSSIGNETIEEYMLRHYKRPKDFESFLYVSHLLQAHGIKVGIEAHRRNRDRCMGSLYWQINDCWPVASWSSIDYYGKWKALHYEAKKSFENFLITFEEQADSLKVYIVSDSLKPVDAKLKLRLLDFEGNAIDQWEEQVVVAPNQSKSYFTIPKRDLINKDISKNVLLQGQMIVGEKVHTENLRYLSPYKSLDFPNPELSFEVHENTDGFEVTLSTLKLAKSVFLSSGSDANFSDNYFDMLPNTKKTVSIKKGANENLASFKDKLKVITLVDTFTPDL</sequence>
<evidence type="ECO:0000313" key="23">
    <source>
        <dbReference type="Proteomes" id="UP000245667"/>
    </source>
</evidence>
<evidence type="ECO:0000313" key="24">
    <source>
        <dbReference type="Proteomes" id="UP000651837"/>
    </source>
</evidence>
<organism evidence="22 23">
    <name type="scientific">Maribacter polysiphoniae</name>
    <dbReference type="NCBI Taxonomy" id="429344"/>
    <lineage>
        <taxon>Bacteria</taxon>
        <taxon>Pseudomonadati</taxon>
        <taxon>Bacteroidota</taxon>
        <taxon>Flavobacteriia</taxon>
        <taxon>Flavobacteriales</taxon>
        <taxon>Flavobacteriaceae</taxon>
        <taxon>Maribacter</taxon>
    </lineage>
</organism>
<evidence type="ECO:0000259" key="18">
    <source>
        <dbReference type="Pfam" id="PF17753"/>
    </source>
</evidence>
<evidence type="ECO:0000256" key="7">
    <source>
        <dbReference type="ARBA" id="ARBA00022525"/>
    </source>
</evidence>
<evidence type="ECO:0000259" key="20">
    <source>
        <dbReference type="Pfam" id="PF22666"/>
    </source>
</evidence>
<feature type="chain" id="PRO_5016404333" description="Beta-mannosidase B" evidence="16">
    <location>
        <begin position="31"/>
        <end position="866"/>
    </location>
</feature>
<feature type="domain" description="Beta-mannosidase Ig-fold" evidence="18">
    <location>
        <begin position="782"/>
        <end position="861"/>
    </location>
</feature>
<keyword evidence="8 16" id="KW-0732">Signal</keyword>
<feature type="signal peptide" evidence="16">
    <location>
        <begin position="1"/>
        <end position="30"/>
    </location>
</feature>
<proteinExistence type="inferred from homology"/>
<keyword evidence="24" id="KW-1185">Reference proteome</keyword>
<feature type="domain" description="Glycoside hydrolase family 2 immunoglobulin-like beta-sandwich" evidence="17">
    <location>
        <begin position="228"/>
        <end position="330"/>
    </location>
</feature>
<evidence type="ECO:0000256" key="5">
    <source>
        <dbReference type="ARBA" id="ARBA00011738"/>
    </source>
</evidence>
<evidence type="ECO:0000256" key="2">
    <source>
        <dbReference type="ARBA" id="ARBA00004371"/>
    </source>
</evidence>
<comment type="pathway">
    <text evidence="4">Glycan metabolism; N-glycan degradation.</text>
</comment>
<dbReference type="InterPro" id="IPR036156">
    <property type="entry name" value="Beta-gal/glucu_dom_sf"/>
</dbReference>
<comment type="catalytic activity">
    <reaction evidence="1">
        <text>Hydrolysis of terminal, non-reducing beta-D-mannose residues in beta-D-mannosides.</text>
        <dbReference type="EC" id="3.2.1.25"/>
    </reaction>
</comment>
<dbReference type="Pfam" id="PF00703">
    <property type="entry name" value="Glyco_hydro_2"/>
    <property type="match status" value="1"/>
</dbReference>
<evidence type="ECO:0000256" key="10">
    <source>
        <dbReference type="ARBA" id="ARBA00023180"/>
    </source>
</evidence>
<keyword evidence="10" id="KW-0325">Glycoprotein</keyword>
<dbReference type="InterPro" id="IPR054593">
    <property type="entry name" value="Beta-mannosidase-like_N2"/>
</dbReference>
<evidence type="ECO:0000256" key="9">
    <source>
        <dbReference type="ARBA" id="ARBA00022801"/>
    </source>
</evidence>
<dbReference type="SUPFAM" id="SSF51445">
    <property type="entry name" value="(Trans)glycosidases"/>
    <property type="match status" value="1"/>
</dbReference>
<gene>
    <name evidence="21" type="ORF">HZY62_13155</name>
    <name evidence="22" type="ORF">LX92_02820</name>
</gene>
<evidence type="ECO:0000256" key="13">
    <source>
        <dbReference type="ARBA" id="ARBA00038429"/>
    </source>
</evidence>
<comment type="subunit">
    <text evidence="5">Homodimer.</text>
</comment>
<comment type="similarity">
    <text evidence="13">Belongs to the glycosyl hydrolase 2 family. Beta-mannosidase B subfamily.</text>
</comment>
<evidence type="ECO:0000256" key="14">
    <source>
        <dbReference type="ARBA" id="ARBA00041069"/>
    </source>
</evidence>
<evidence type="ECO:0000259" key="19">
    <source>
        <dbReference type="Pfam" id="PF17786"/>
    </source>
</evidence>
<dbReference type="InterPro" id="IPR050887">
    <property type="entry name" value="Beta-mannosidase_GH2"/>
</dbReference>
<dbReference type="SUPFAM" id="SSF49303">
    <property type="entry name" value="beta-Galactosidase/glucuronidase domain"/>
    <property type="match status" value="3"/>
</dbReference>
<keyword evidence="7" id="KW-0964">Secreted</keyword>
<dbReference type="GO" id="GO:0004567">
    <property type="term" value="F:beta-mannosidase activity"/>
    <property type="evidence" value="ECO:0007669"/>
    <property type="project" value="UniProtKB-EC"/>
</dbReference>
<feature type="domain" description="Beta-mannosidase-like galactose-binding" evidence="20">
    <location>
        <begin position="38"/>
        <end position="217"/>
    </location>
</feature>
<evidence type="ECO:0000256" key="15">
    <source>
        <dbReference type="ARBA" id="ARBA00041614"/>
    </source>
</evidence>
<dbReference type="InterPro" id="IPR017853">
    <property type="entry name" value="GH"/>
</dbReference>
<dbReference type="Gene3D" id="2.60.40.10">
    <property type="entry name" value="Immunoglobulins"/>
    <property type="match status" value="3"/>
</dbReference>
<dbReference type="PANTHER" id="PTHR43730">
    <property type="entry name" value="BETA-MANNOSIDASE"/>
    <property type="match status" value="1"/>
</dbReference>
<dbReference type="EC" id="3.2.1.25" evidence="6"/>
<dbReference type="AlphaFoldDB" id="A0A316E001"/>
<feature type="domain" description="Mannosidase Ig/CBM-like" evidence="19">
    <location>
        <begin position="691"/>
        <end position="778"/>
    </location>
</feature>
<evidence type="ECO:0000313" key="22">
    <source>
        <dbReference type="EMBL" id="PWK22882.1"/>
    </source>
</evidence>
<keyword evidence="11" id="KW-0458">Lysosome</keyword>
<evidence type="ECO:0000256" key="4">
    <source>
        <dbReference type="ARBA" id="ARBA00004740"/>
    </source>
</evidence>
<keyword evidence="9 21" id="KW-0378">Hydrolase</keyword>
<dbReference type="EMBL" id="QGGQ01000006">
    <property type="protein sequence ID" value="PWK22882.1"/>
    <property type="molecule type" value="Genomic_DNA"/>
</dbReference>
<dbReference type="Proteomes" id="UP000245667">
    <property type="component" value="Unassembled WGS sequence"/>
</dbReference>
<dbReference type="Pfam" id="PF17786">
    <property type="entry name" value="Mannosidase_ig"/>
    <property type="match status" value="1"/>
</dbReference>
<dbReference type="GO" id="GO:0005975">
    <property type="term" value="P:carbohydrate metabolic process"/>
    <property type="evidence" value="ECO:0007669"/>
    <property type="project" value="InterPro"/>
</dbReference>
<protein>
    <recommendedName>
        <fullName evidence="14">Beta-mannosidase B</fullName>
        <ecNumber evidence="6">3.2.1.25</ecNumber>
    </recommendedName>
    <alternativeName>
        <fullName evidence="15">Mannanase B</fullName>
    </alternativeName>
</protein>
<dbReference type="FunFam" id="3.20.20.80:FF:000050">
    <property type="entry name" value="Beta-mannosidase B"/>
    <property type="match status" value="1"/>
</dbReference>
<dbReference type="PROSITE" id="PS51257">
    <property type="entry name" value="PROKAR_LIPOPROTEIN"/>
    <property type="match status" value="1"/>
</dbReference>
<dbReference type="InterPro" id="IPR006102">
    <property type="entry name" value="Ig-like_GH2"/>
</dbReference>
<dbReference type="InterPro" id="IPR008979">
    <property type="entry name" value="Galactose-bd-like_sf"/>
</dbReference>
<dbReference type="PANTHER" id="PTHR43730:SF1">
    <property type="entry name" value="BETA-MANNOSIDASE"/>
    <property type="match status" value="1"/>
</dbReference>
<evidence type="ECO:0000256" key="8">
    <source>
        <dbReference type="ARBA" id="ARBA00022729"/>
    </source>
</evidence>
<reference evidence="21 24" key="2">
    <citation type="submission" date="2020-07" db="EMBL/GenBank/DDBJ databases">
        <title>The draft genome sequence of Maribacter polysiphoniae KCTC 22021.</title>
        <authorList>
            <person name="Mu L."/>
        </authorList>
    </citation>
    <scope>NUCLEOTIDE SEQUENCE [LARGE SCALE GENOMIC DNA]</scope>
    <source>
        <strain evidence="21 24">KCTC 22021</strain>
    </source>
</reference>
<comment type="caution">
    <text evidence="22">The sequence shown here is derived from an EMBL/GenBank/DDBJ whole genome shotgun (WGS) entry which is preliminary data.</text>
</comment>
<dbReference type="InterPro" id="IPR013783">
    <property type="entry name" value="Ig-like_fold"/>
</dbReference>
<dbReference type="FunFam" id="2.60.120.260:FF:000060">
    <property type="entry name" value="Probable beta-mannosidase"/>
    <property type="match status" value="1"/>
</dbReference>
<dbReference type="OrthoDB" id="9801077at2"/>
<evidence type="ECO:0000259" key="17">
    <source>
        <dbReference type="Pfam" id="PF00703"/>
    </source>
</evidence>
<evidence type="ECO:0000256" key="6">
    <source>
        <dbReference type="ARBA" id="ARBA00012754"/>
    </source>
</evidence>
<evidence type="ECO:0000256" key="12">
    <source>
        <dbReference type="ARBA" id="ARBA00023295"/>
    </source>
</evidence>
<dbReference type="Pfam" id="PF22666">
    <property type="entry name" value="Glyco_hydro_2_N2"/>
    <property type="match status" value="1"/>
</dbReference>
<comment type="subcellular location">
    <subcellularLocation>
        <location evidence="2">Lysosome</location>
    </subcellularLocation>
    <subcellularLocation>
        <location evidence="3">Secreted</location>
    </subcellularLocation>
</comment>